<protein>
    <recommendedName>
        <fullName evidence="8">Methylated-DNA--protein-cysteine methyltransferase</fullName>
        <ecNumber evidence="8">2.1.1.63</ecNumber>
    </recommendedName>
    <alternativeName>
        <fullName evidence="8">6-O-methylguanine-DNA methyltransferase</fullName>
        <shortName evidence="8">MGMT</shortName>
    </alternativeName>
    <alternativeName>
        <fullName evidence="8">O-6-methylguanine-DNA-alkyltransferase</fullName>
    </alternativeName>
</protein>
<comment type="catalytic activity">
    <reaction evidence="7 8">
        <text>a 6-O-methyl-2'-deoxyguanosine in DNA + L-cysteinyl-[protein] = S-methyl-L-cysteinyl-[protein] + a 2'-deoxyguanosine in DNA</text>
        <dbReference type="Rhea" id="RHEA:24000"/>
        <dbReference type="Rhea" id="RHEA-COMP:10131"/>
        <dbReference type="Rhea" id="RHEA-COMP:10132"/>
        <dbReference type="Rhea" id="RHEA-COMP:11367"/>
        <dbReference type="Rhea" id="RHEA-COMP:11368"/>
        <dbReference type="ChEBI" id="CHEBI:29950"/>
        <dbReference type="ChEBI" id="CHEBI:82612"/>
        <dbReference type="ChEBI" id="CHEBI:85445"/>
        <dbReference type="ChEBI" id="CHEBI:85448"/>
        <dbReference type="EC" id="2.1.1.63"/>
    </reaction>
</comment>
<keyword evidence="4 8" id="KW-0808">Transferase</keyword>
<feature type="active site" description="Nucleophile; methyl group acceptor" evidence="8">
    <location>
        <position position="206"/>
    </location>
</feature>
<evidence type="ECO:0000313" key="13">
    <source>
        <dbReference type="Proteomes" id="UP001304769"/>
    </source>
</evidence>
<comment type="subcellular location">
    <subcellularLocation>
        <location evidence="8">Cytoplasm</location>
    </subcellularLocation>
</comment>
<dbReference type="InterPro" id="IPR036631">
    <property type="entry name" value="MGMT_N_sf"/>
</dbReference>
<dbReference type="EC" id="2.1.1.63" evidence="8"/>
<dbReference type="SUPFAM" id="SSF53155">
    <property type="entry name" value="Methylated DNA-protein cysteine methyltransferase domain"/>
    <property type="match status" value="1"/>
</dbReference>
<feature type="region of interest" description="Disordered" evidence="9">
    <location>
        <begin position="1"/>
        <end position="30"/>
    </location>
</feature>
<dbReference type="InterPro" id="IPR023546">
    <property type="entry name" value="MGMT"/>
</dbReference>
<gene>
    <name evidence="12" type="ORF">SPF06_16580</name>
</gene>
<sequence length="236" mass="24784">MMAHTNISTQQNGIGARRNGEAVTAGGPSGKGPALGPVDLALAPELVTVDPGILGRLHARLAERASDEGLLDVAYRVVETPVGRLLLAATERGLVRVAYEREGHDAVLSLLAERLSPRILEAPGRLAEAARQVDEYFAGRRRSFDLPLDLSLSHGFRRTVLQHLSGIPLGATESYAEVAKAVGNPRAVRAVGTACATNPIPVVVPCHRVVRSDGSLGGYVGGLEAKTSLLRLEAAA</sequence>
<proteinExistence type="inferred from homology"/>
<evidence type="ECO:0000259" key="10">
    <source>
        <dbReference type="Pfam" id="PF01035"/>
    </source>
</evidence>
<dbReference type="RefSeq" id="WP_323280244.1">
    <property type="nucleotide sequence ID" value="NZ_JAYGGQ010000014.1"/>
</dbReference>
<dbReference type="Gene3D" id="1.10.10.10">
    <property type="entry name" value="Winged helix-like DNA-binding domain superfamily/Winged helix DNA-binding domain"/>
    <property type="match status" value="1"/>
</dbReference>
<dbReference type="Gene3D" id="3.30.160.70">
    <property type="entry name" value="Methylated DNA-protein cysteine methyltransferase domain"/>
    <property type="match status" value="1"/>
</dbReference>
<dbReference type="InterPro" id="IPR001497">
    <property type="entry name" value="MethylDNA_cys_MeTrfase_AS"/>
</dbReference>
<organism evidence="12 13">
    <name type="scientific">Sinomonas terricola</name>
    <dbReference type="NCBI Taxonomy" id="3110330"/>
    <lineage>
        <taxon>Bacteria</taxon>
        <taxon>Bacillati</taxon>
        <taxon>Actinomycetota</taxon>
        <taxon>Actinomycetes</taxon>
        <taxon>Micrococcales</taxon>
        <taxon>Micrococcaceae</taxon>
        <taxon>Sinomonas</taxon>
    </lineage>
</organism>
<name>A0ABU5TB66_9MICC</name>
<evidence type="ECO:0000256" key="5">
    <source>
        <dbReference type="ARBA" id="ARBA00022763"/>
    </source>
</evidence>
<dbReference type="InterPro" id="IPR014048">
    <property type="entry name" value="MethylDNA_cys_MeTrfase_DNA-bd"/>
</dbReference>
<dbReference type="PANTHER" id="PTHR10815">
    <property type="entry name" value="METHYLATED-DNA--PROTEIN-CYSTEINE METHYLTRANSFERASE"/>
    <property type="match status" value="1"/>
</dbReference>
<dbReference type="InterPro" id="IPR036217">
    <property type="entry name" value="MethylDNA_cys_MeTrfase_DNAb"/>
</dbReference>
<evidence type="ECO:0000256" key="6">
    <source>
        <dbReference type="ARBA" id="ARBA00023204"/>
    </source>
</evidence>
<keyword evidence="13" id="KW-1185">Reference proteome</keyword>
<evidence type="ECO:0000256" key="1">
    <source>
        <dbReference type="ARBA" id="ARBA00001286"/>
    </source>
</evidence>
<comment type="similarity">
    <text evidence="8">Belongs to the MGMT family.</text>
</comment>
<evidence type="ECO:0000256" key="2">
    <source>
        <dbReference type="ARBA" id="ARBA00022490"/>
    </source>
</evidence>
<comment type="caution">
    <text evidence="12">The sequence shown here is derived from an EMBL/GenBank/DDBJ whole genome shotgun (WGS) entry which is preliminary data.</text>
</comment>
<dbReference type="Pfam" id="PF02870">
    <property type="entry name" value="Methyltransf_1N"/>
    <property type="match status" value="1"/>
</dbReference>
<feature type="domain" description="Methylated-DNA-[protein]-cysteine S-methyltransferase DNA binding" evidence="10">
    <location>
        <begin position="156"/>
        <end position="234"/>
    </location>
</feature>
<dbReference type="InterPro" id="IPR008332">
    <property type="entry name" value="MethylG_MeTrfase_N"/>
</dbReference>
<dbReference type="PROSITE" id="PS00374">
    <property type="entry name" value="MGMT"/>
    <property type="match status" value="1"/>
</dbReference>
<evidence type="ECO:0000259" key="11">
    <source>
        <dbReference type="Pfam" id="PF02870"/>
    </source>
</evidence>
<evidence type="ECO:0000256" key="4">
    <source>
        <dbReference type="ARBA" id="ARBA00022679"/>
    </source>
</evidence>
<dbReference type="NCBIfam" id="TIGR00589">
    <property type="entry name" value="ogt"/>
    <property type="match status" value="1"/>
</dbReference>
<dbReference type="Proteomes" id="UP001304769">
    <property type="component" value="Unassembled WGS sequence"/>
</dbReference>
<dbReference type="CDD" id="cd06445">
    <property type="entry name" value="ATase"/>
    <property type="match status" value="1"/>
</dbReference>
<evidence type="ECO:0000256" key="9">
    <source>
        <dbReference type="SAM" id="MobiDB-lite"/>
    </source>
</evidence>
<dbReference type="HAMAP" id="MF_00772">
    <property type="entry name" value="OGT"/>
    <property type="match status" value="1"/>
</dbReference>
<keyword evidence="5 8" id="KW-0227">DNA damage</keyword>
<dbReference type="SUPFAM" id="SSF46767">
    <property type="entry name" value="Methylated DNA-protein cysteine methyltransferase, C-terminal domain"/>
    <property type="match status" value="1"/>
</dbReference>
<dbReference type="GO" id="GO:0032259">
    <property type="term" value="P:methylation"/>
    <property type="evidence" value="ECO:0007669"/>
    <property type="project" value="UniProtKB-KW"/>
</dbReference>
<comment type="catalytic activity">
    <reaction evidence="1 8">
        <text>a 4-O-methyl-thymidine in DNA + L-cysteinyl-[protein] = a thymidine in DNA + S-methyl-L-cysteinyl-[protein]</text>
        <dbReference type="Rhea" id="RHEA:53428"/>
        <dbReference type="Rhea" id="RHEA-COMP:10131"/>
        <dbReference type="Rhea" id="RHEA-COMP:10132"/>
        <dbReference type="Rhea" id="RHEA-COMP:13555"/>
        <dbReference type="Rhea" id="RHEA-COMP:13556"/>
        <dbReference type="ChEBI" id="CHEBI:29950"/>
        <dbReference type="ChEBI" id="CHEBI:82612"/>
        <dbReference type="ChEBI" id="CHEBI:137386"/>
        <dbReference type="ChEBI" id="CHEBI:137387"/>
        <dbReference type="EC" id="2.1.1.63"/>
    </reaction>
</comment>
<evidence type="ECO:0000313" key="12">
    <source>
        <dbReference type="EMBL" id="MEA5456351.1"/>
    </source>
</evidence>
<accession>A0ABU5TB66</accession>
<feature type="compositionally biased region" description="Polar residues" evidence="9">
    <location>
        <begin position="1"/>
        <end position="13"/>
    </location>
</feature>
<reference evidence="12 13" key="1">
    <citation type="submission" date="2023-12" db="EMBL/GenBank/DDBJ databases">
        <title>Sinomonas terricola sp. nov, isolated from litchi orchard soil in Guangdong, PR China.</title>
        <authorList>
            <person name="Jiaxin W."/>
            <person name="Yang Z."/>
            <person name="Honghui Z."/>
        </authorList>
    </citation>
    <scope>NUCLEOTIDE SEQUENCE [LARGE SCALE GENOMIC DNA]</scope>
    <source>
        <strain evidence="12 13">JGH33</strain>
    </source>
</reference>
<evidence type="ECO:0000256" key="7">
    <source>
        <dbReference type="ARBA" id="ARBA00049348"/>
    </source>
</evidence>
<evidence type="ECO:0000256" key="3">
    <source>
        <dbReference type="ARBA" id="ARBA00022603"/>
    </source>
</evidence>
<dbReference type="PANTHER" id="PTHR10815:SF5">
    <property type="entry name" value="METHYLATED-DNA--PROTEIN-CYSTEINE METHYLTRANSFERASE"/>
    <property type="match status" value="1"/>
</dbReference>
<feature type="domain" description="Methylguanine DNA methyltransferase ribonuclease-like" evidence="11">
    <location>
        <begin position="74"/>
        <end position="150"/>
    </location>
</feature>
<keyword evidence="3 8" id="KW-0489">Methyltransferase</keyword>
<dbReference type="GO" id="GO:0003908">
    <property type="term" value="F:methylated-DNA-[protein]-cysteine S-methyltransferase activity"/>
    <property type="evidence" value="ECO:0007669"/>
    <property type="project" value="UniProtKB-EC"/>
</dbReference>
<comment type="function">
    <text evidence="8">Involved in the cellular defense against the biological effects of O6-methylguanine (O6-MeG) and O4-methylthymine (O4-MeT) in DNA. Repairs the methylated nucleobase in DNA by stoichiometrically transferring the methyl group to a cysteine residue in the enzyme. This is a suicide reaction: the enzyme is irreversibly inactivated.</text>
</comment>
<comment type="miscellaneous">
    <text evidence="8">This enzyme catalyzes only one turnover and therefore is not strictly catalytic. According to one definition, an enzyme is a biocatalyst that acts repeatedly and over many reaction cycles.</text>
</comment>
<dbReference type="Pfam" id="PF01035">
    <property type="entry name" value="DNA_binding_1"/>
    <property type="match status" value="1"/>
</dbReference>
<dbReference type="InterPro" id="IPR036388">
    <property type="entry name" value="WH-like_DNA-bd_sf"/>
</dbReference>
<dbReference type="EMBL" id="JAYGGQ010000014">
    <property type="protein sequence ID" value="MEA5456351.1"/>
    <property type="molecule type" value="Genomic_DNA"/>
</dbReference>
<evidence type="ECO:0000256" key="8">
    <source>
        <dbReference type="HAMAP-Rule" id="MF_00772"/>
    </source>
</evidence>
<keyword evidence="6 8" id="KW-0234">DNA repair</keyword>
<keyword evidence="2 8" id="KW-0963">Cytoplasm</keyword>